<dbReference type="EMBL" id="JAYWIO010000001">
    <property type="protein sequence ID" value="KAK7288504.1"/>
    <property type="molecule type" value="Genomic_DNA"/>
</dbReference>
<sequence>MKQCQKSNLTLEETFLVGVRIKYQKNAQQPLFVTLPCVSASNNTSHLYSCLICMPISLISNFLSSTNFHYCFCVFCSQITLLLLLLRITFNFSSQCTATDLRKLN</sequence>
<keyword evidence="1" id="KW-0812">Transmembrane</keyword>
<name>A0AAN9J022_CROPI</name>
<evidence type="ECO:0000256" key="1">
    <source>
        <dbReference type="SAM" id="Phobius"/>
    </source>
</evidence>
<accession>A0AAN9J022</accession>
<comment type="caution">
    <text evidence="2">The sequence shown here is derived from an EMBL/GenBank/DDBJ whole genome shotgun (WGS) entry which is preliminary data.</text>
</comment>
<organism evidence="2 3">
    <name type="scientific">Crotalaria pallida</name>
    <name type="common">Smooth rattlebox</name>
    <name type="synonym">Crotalaria striata</name>
    <dbReference type="NCBI Taxonomy" id="3830"/>
    <lineage>
        <taxon>Eukaryota</taxon>
        <taxon>Viridiplantae</taxon>
        <taxon>Streptophyta</taxon>
        <taxon>Embryophyta</taxon>
        <taxon>Tracheophyta</taxon>
        <taxon>Spermatophyta</taxon>
        <taxon>Magnoliopsida</taxon>
        <taxon>eudicotyledons</taxon>
        <taxon>Gunneridae</taxon>
        <taxon>Pentapetalae</taxon>
        <taxon>rosids</taxon>
        <taxon>fabids</taxon>
        <taxon>Fabales</taxon>
        <taxon>Fabaceae</taxon>
        <taxon>Papilionoideae</taxon>
        <taxon>50 kb inversion clade</taxon>
        <taxon>genistoids sensu lato</taxon>
        <taxon>core genistoids</taxon>
        <taxon>Crotalarieae</taxon>
        <taxon>Crotalaria</taxon>
    </lineage>
</organism>
<protein>
    <submittedName>
        <fullName evidence="2">Uncharacterized protein</fullName>
    </submittedName>
</protein>
<evidence type="ECO:0000313" key="3">
    <source>
        <dbReference type="Proteomes" id="UP001372338"/>
    </source>
</evidence>
<feature type="transmembrane region" description="Helical" evidence="1">
    <location>
        <begin position="67"/>
        <end position="86"/>
    </location>
</feature>
<gene>
    <name evidence="2" type="ORF">RIF29_01964</name>
</gene>
<reference evidence="2 3" key="1">
    <citation type="submission" date="2024-01" db="EMBL/GenBank/DDBJ databases">
        <title>The genomes of 5 underutilized Papilionoideae crops provide insights into root nodulation and disease resistanc.</title>
        <authorList>
            <person name="Yuan L."/>
        </authorList>
    </citation>
    <scope>NUCLEOTIDE SEQUENCE [LARGE SCALE GENOMIC DNA]</scope>
    <source>
        <strain evidence="2">ZHUSHIDOU_FW_LH</strain>
        <tissue evidence="2">Leaf</tissue>
    </source>
</reference>
<proteinExistence type="predicted"/>
<keyword evidence="1" id="KW-0472">Membrane</keyword>
<dbReference type="AlphaFoldDB" id="A0AAN9J022"/>
<evidence type="ECO:0000313" key="2">
    <source>
        <dbReference type="EMBL" id="KAK7288504.1"/>
    </source>
</evidence>
<keyword evidence="3" id="KW-1185">Reference proteome</keyword>
<dbReference type="Proteomes" id="UP001372338">
    <property type="component" value="Unassembled WGS sequence"/>
</dbReference>
<keyword evidence="1" id="KW-1133">Transmembrane helix</keyword>